<evidence type="ECO:0000313" key="1">
    <source>
        <dbReference type="EMBL" id="THD00402.1"/>
    </source>
</evidence>
<reference evidence="1 2" key="1">
    <citation type="submission" date="2019-03" db="EMBL/GenBank/DDBJ databases">
        <title>The genome sequence of a newly discovered highly antifungal drug resistant Aspergillus species, Aspergillus tanneri NIH 1004.</title>
        <authorList>
            <person name="Mounaud S."/>
            <person name="Singh I."/>
            <person name="Joardar V."/>
            <person name="Pakala S."/>
            <person name="Pakala S."/>
            <person name="Venepally P."/>
            <person name="Hoover J."/>
            <person name="Nierman W."/>
            <person name="Chung J."/>
            <person name="Losada L."/>
        </authorList>
    </citation>
    <scope>NUCLEOTIDE SEQUENCE [LARGE SCALE GENOMIC DNA]</scope>
    <source>
        <strain evidence="1 2">NIH1004</strain>
    </source>
</reference>
<proteinExistence type="predicted"/>
<dbReference type="Proteomes" id="UP000308092">
    <property type="component" value="Unassembled WGS sequence"/>
</dbReference>
<dbReference type="EMBL" id="SOSA01000002">
    <property type="protein sequence ID" value="THD00402.1"/>
    <property type="molecule type" value="Genomic_DNA"/>
</dbReference>
<organism evidence="1 2">
    <name type="scientific">Aspergillus tanneri</name>
    <dbReference type="NCBI Taxonomy" id="1220188"/>
    <lineage>
        <taxon>Eukaryota</taxon>
        <taxon>Fungi</taxon>
        <taxon>Dikarya</taxon>
        <taxon>Ascomycota</taxon>
        <taxon>Pezizomycotina</taxon>
        <taxon>Eurotiomycetes</taxon>
        <taxon>Eurotiomycetidae</taxon>
        <taxon>Eurotiales</taxon>
        <taxon>Aspergillaceae</taxon>
        <taxon>Aspergillus</taxon>
        <taxon>Aspergillus subgen. Circumdati</taxon>
    </lineage>
</organism>
<sequence>MHARILTVILDIQAARYQPAEIPL</sequence>
<dbReference type="VEuPathDB" id="FungiDB:EYZ11_000129"/>
<accession>A0A4S3JXW7</accession>
<protein>
    <submittedName>
        <fullName evidence="1">Uncharacterized protein</fullName>
    </submittedName>
</protein>
<evidence type="ECO:0000313" key="2">
    <source>
        <dbReference type="Proteomes" id="UP000308092"/>
    </source>
</evidence>
<dbReference type="AlphaFoldDB" id="A0A4S3JXW7"/>
<comment type="caution">
    <text evidence="1">The sequence shown here is derived from an EMBL/GenBank/DDBJ whole genome shotgun (WGS) entry which is preliminary data.</text>
</comment>
<gene>
    <name evidence="1" type="ORF">EYZ11_000129</name>
</gene>
<keyword evidence="2" id="KW-1185">Reference proteome</keyword>
<name>A0A4S3JXW7_9EURO</name>